<reference evidence="3 4" key="1">
    <citation type="submission" date="2016-11" db="EMBL/GenBank/DDBJ databases">
        <authorList>
            <person name="Jaros S."/>
            <person name="Januszkiewicz K."/>
            <person name="Wedrychowicz H."/>
        </authorList>
    </citation>
    <scope>NUCLEOTIDE SEQUENCE [LARGE SCALE GENOMIC DNA]</scope>
    <source>
        <strain evidence="3 4">DSM 4740</strain>
    </source>
</reference>
<name>A0A1M7DGR9_9GAMM</name>
<dbReference type="STRING" id="44933.SAMN05660971_01331"/>
<feature type="region of interest" description="Disordered" evidence="1">
    <location>
        <begin position="206"/>
        <end position="241"/>
    </location>
</feature>
<dbReference type="Proteomes" id="UP000184123">
    <property type="component" value="Unassembled WGS sequence"/>
</dbReference>
<evidence type="ECO:0000256" key="2">
    <source>
        <dbReference type="SAM" id="SignalP"/>
    </source>
</evidence>
<protein>
    <submittedName>
        <fullName evidence="3">Transglycosylase SLT domain-containing protein</fullName>
    </submittedName>
</protein>
<organism evidence="3 4">
    <name type="scientific">Halomonas cupida</name>
    <dbReference type="NCBI Taxonomy" id="44933"/>
    <lineage>
        <taxon>Bacteria</taxon>
        <taxon>Pseudomonadati</taxon>
        <taxon>Pseudomonadota</taxon>
        <taxon>Gammaproteobacteria</taxon>
        <taxon>Oceanospirillales</taxon>
        <taxon>Halomonadaceae</taxon>
        <taxon>Halomonas</taxon>
    </lineage>
</organism>
<dbReference type="InterPro" id="IPR023346">
    <property type="entry name" value="Lysozyme-like_dom_sf"/>
</dbReference>
<evidence type="ECO:0000256" key="1">
    <source>
        <dbReference type="SAM" id="MobiDB-lite"/>
    </source>
</evidence>
<evidence type="ECO:0000313" key="4">
    <source>
        <dbReference type="Proteomes" id="UP000184123"/>
    </source>
</evidence>
<feature type="chain" id="PRO_5009925007" evidence="2">
    <location>
        <begin position="24"/>
        <end position="259"/>
    </location>
</feature>
<evidence type="ECO:0000313" key="3">
    <source>
        <dbReference type="EMBL" id="SHL78598.1"/>
    </source>
</evidence>
<proteinExistence type="predicted"/>
<dbReference type="EMBL" id="FRCA01000003">
    <property type="protein sequence ID" value="SHL78598.1"/>
    <property type="molecule type" value="Genomic_DNA"/>
</dbReference>
<accession>A0A1M7DGR9</accession>
<keyword evidence="2" id="KW-0732">Signal</keyword>
<dbReference type="SUPFAM" id="SSF53955">
    <property type="entry name" value="Lysozyme-like"/>
    <property type="match status" value="1"/>
</dbReference>
<feature type="signal peptide" evidence="2">
    <location>
        <begin position="1"/>
        <end position="23"/>
    </location>
</feature>
<dbReference type="AlphaFoldDB" id="A0A1M7DGR9"/>
<sequence length="259" mass="28193">MMRRVVMAMATLASLLTVGQASANTPDIPSSPDIPSAYVVAAEDNGIPPEVLYAVAMTESKMSLEHTVRPWPWTLNVGGKGYRYDTRNEACTALRSFLQQTRVVDVGIAQMNVRWQTQVFGPGKRFSDPCAGLDPYANLDEAAKVIRQHYDAAGDWVVAAGRYHRPAGGAPAERYRRHVREELAQLGSSPSMGTDSAELMVARVASSRRPAAPSATATTPDNDANLTWVTPTPRSPDADVTWVTPEPRRWMAEVAVASR</sequence>
<feature type="compositionally biased region" description="Low complexity" evidence="1">
    <location>
        <begin position="206"/>
        <end position="220"/>
    </location>
</feature>
<dbReference type="Gene3D" id="1.10.530.10">
    <property type="match status" value="1"/>
</dbReference>
<gene>
    <name evidence="3" type="ORF">SAMN05660971_01331</name>
</gene>
<feature type="compositionally biased region" description="Polar residues" evidence="1">
    <location>
        <begin position="221"/>
        <end position="232"/>
    </location>
</feature>
<dbReference type="RefSeq" id="WP_073434258.1">
    <property type="nucleotide sequence ID" value="NZ_BJXU01000034.1"/>
</dbReference>